<keyword evidence="1" id="KW-0479">Metal-binding</keyword>
<evidence type="ECO:0000256" key="2">
    <source>
        <dbReference type="ARBA" id="ARBA00023004"/>
    </source>
</evidence>
<evidence type="ECO:0000259" key="5">
    <source>
        <dbReference type="PROSITE" id="PS51379"/>
    </source>
</evidence>
<dbReference type="InterPro" id="IPR009051">
    <property type="entry name" value="Helical_ferredxn"/>
</dbReference>
<dbReference type="EMBL" id="CP089982">
    <property type="protein sequence ID" value="WXA91734.1"/>
    <property type="molecule type" value="Genomic_DNA"/>
</dbReference>
<gene>
    <name evidence="6" type="ORF">LZC95_35445</name>
</gene>
<evidence type="ECO:0000313" key="6">
    <source>
        <dbReference type="EMBL" id="WXA91734.1"/>
    </source>
</evidence>
<dbReference type="InterPro" id="IPR017900">
    <property type="entry name" value="4Fe4S_Fe_S_CS"/>
</dbReference>
<evidence type="ECO:0000259" key="4">
    <source>
        <dbReference type="PROSITE" id="PS50042"/>
    </source>
</evidence>
<protein>
    <submittedName>
        <fullName evidence="6">4Fe-4S dicluster domain-containing protein</fullName>
    </submittedName>
</protein>
<dbReference type="InterPro" id="IPR014710">
    <property type="entry name" value="RmlC-like_jellyroll"/>
</dbReference>
<dbReference type="Proteomes" id="UP001379533">
    <property type="component" value="Chromosome"/>
</dbReference>
<keyword evidence="7" id="KW-1185">Reference proteome</keyword>
<dbReference type="InterPro" id="IPR017896">
    <property type="entry name" value="4Fe4S_Fe-S-bd"/>
</dbReference>
<organism evidence="6 7">
    <name type="scientific">Pendulispora brunnea</name>
    <dbReference type="NCBI Taxonomy" id="2905690"/>
    <lineage>
        <taxon>Bacteria</taxon>
        <taxon>Pseudomonadati</taxon>
        <taxon>Myxococcota</taxon>
        <taxon>Myxococcia</taxon>
        <taxon>Myxococcales</taxon>
        <taxon>Sorangiineae</taxon>
        <taxon>Pendulisporaceae</taxon>
        <taxon>Pendulispora</taxon>
    </lineage>
</organism>
<dbReference type="Gene3D" id="1.10.1060.10">
    <property type="entry name" value="Alpha-helical ferredoxin"/>
    <property type="match status" value="1"/>
</dbReference>
<proteinExistence type="predicted"/>
<dbReference type="SUPFAM" id="SSF46548">
    <property type="entry name" value="alpha-helical ferredoxin"/>
    <property type="match status" value="1"/>
</dbReference>
<dbReference type="InterPro" id="IPR018490">
    <property type="entry name" value="cNMP-bd_dom_sf"/>
</dbReference>
<dbReference type="PROSITE" id="PS51379">
    <property type="entry name" value="4FE4S_FER_2"/>
    <property type="match status" value="1"/>
</dbReference>
<sequence length="179" mass="19840">MVCPTCFCTTVSDGVSLDGKSAERVRRWDSCFTIPFSHMHGGSVRVSLRSRYRQWITHKLATWADQFGSLGCVGCGRCVTWCPVGIDITEEVAAILQTRRADRGIHERGEDPIMIERRLAEHPFLSGIDAALLAELVPLAQESTFVPGTSLLREGDDARSFDLIEQGRVSLEVHVPGKR</sequence>
<reference evidence="6 7" key="1">
    <citation type="submission" date="2021-12" db="EMBL/GenBank/DDBJ databases">
        <title>Discovery of the Pendulisporaceae a myxobacterial family with distinct sporulation behavior and unique specialized metabolism.</title>
        <authorList>
            <person name="Garcia R."/>
            <person name="Popoff A."/>
            <person name="Bader C.D."/>
            <person name="Loehr J."/>
            <person name="Walesch S."/>
            <person name="Walt C."/>
            <person name="Boldt J."/>
            <person name="Bunk B."/>
            <person name="Haeckl F.J.F.P.J."/>
            <person name="Gunesch A.P."/>
            <person name="Birkelbach J."/>
            <person name="Nuebel U."/>
            <person name="Pietschmann T."/>
            <person name="Bach T."/>
            <person name="Mueller R."/>
        </authorList>
    </citation>
    <scope>NUCLEOTIDE SEQUENCE [LARGE SCALE GENOMIC DNA]</scope>
    <source>
        <strain evidence="6 7">MSr12523</strain>
    </source>
</reference>
<dbReference type="SUPFAM" id="SSF51206">
    <property type="entry name" value="cAMP-binding domain-like"/>
    <property type="match status" value="1"/>
</dbReference>
<dbReference type="PANTHER" id="PTHR40447:SF1">
    <property type="entry name" value="ANAEROBIC SULFITE REDUCTASE SUBUNIT A"/>
    <property type="match status" value="1"/>
</dbReference>
<feature type="domain" description="Cyclic nucleotide-binding" evidence="4">
    <location>
        <begin position="124"/>
        <end position="179"/>
    </location>
</feature>
<keyword evidence="3" id="KW-0411">Iron-sulfur</keyword>
<evidence type="ECO:0000256" key="3">
    <source>
        <dbReference type="ARBA" id="ARBA00023014"/>
    </source>
</evidence>
<dbReference type="Pfam" id="PF17179">
    <property type="entry name" value="Fer4_22"/>
    <property type="match status" value="1"/>
</dbReference>
<dbReference type="Gene3D" id="2.60.120.10">
    <property type="entry name" value="Jelly Rolls"/>
    <property type="match status" value="1"/>
</dbReference>
<dbReference type="PROSITE" id="PS50042">
    <property type="entry name" value="CNMP_BINDING_3"/>
    <property type="match status" value="1"/>
</dbReference>
<dbReference type="PANTHER" id="PTHR40447">
    <property type="entry name" value="ANAEROBIC SULFITE REDUCTASE SUBUNIT A"/>
    <property type="match status" value="1"/>
</dbReference>
<dbReference type="RefSeq" id="WP_394842357.1">
    <property type="nucleotide sequence ID" value="NZ_CP089982.1"/>
</dbReference>
<dbReference type="InterPro" id="IPR000595">
    <property type="entry name" value="cNMP-bd_dom"/>
</dbReference>
<evidence type="ECO:0000256" key="1">
    <source>
        <dbReference type="ARBA" id="ARBA00022723"/>
    </source>
</evidence>
<keyword evidence="2" id="KW-0408">Iron</keyword>
<dbReference type="PROSITE" id="PS00198">
    <property type="entry name" value="4FE4S_FER_1"/>
    <property type="match status" value="1"/>
</dbReference>
<feature type="domain" description="4Fe-4S ferredoxin-type" evidence="5">
    <location>
        <begin position="60"/>
        <end position="91"/>
    </location>
</feature>
<name>A0ABZ2K4N4_9BACT</name>
<accession>A0ABZ2K4N4</accession>
<evidence type="ECO:0000313" key="7">
    <source>
        <dbReference type="Proteomes" id="UP001379533"/>
    </source>
</evidence>